<keyword evidence="2" id="KW-1133">Transmembrane helix</keyword>
<keyword evidence="2" id="KW-0812">Transmembrane</keyword>
<protein>
    <submittedName>
        <fullName evidence="3">Uncharacterized protein</fullName>
    </submittedName>
</protein>
<reference evidence="4" key="1">
    <citation type="submission" date="2016-03" db="EMBL/GenBank/DDBJ databases">
        <authorList>
            <person name="Guldener U."/>
        </authorList>
    </citation>
    <scope>NUCLEOTIDE SEQUENCE [LARGE SCALE GENOMIC DNA]</scope>
</reference>
<dbReference type="Proteomes" id="UP000177625">
    <property type="component" value="Unassembled WGS sequence"/>
</dbReference>
<evidence type="ECO:0000256" key="2">
    <source>
        <dbReference type="SAM" id="Phobius"/>
    </source>
</evidence>
<feature type="region of interest" description="Disordered" evidence="1">
    <location>
        <begin position="27"/>
        <end position="63"/>
    </location>
</feature>
<sequence>MSFHDHQKPMQEPIPLQTMPSGEFRESLEVPADHRPISPQTTYTDRTSGRDSLETNPPHLAPGEDAQIMTVKRLGIRPQAPTPPPSPSLLEKPSGLNKWITWLFLVSAITVVSLLLVATALLVFFSSRKHHAFVYVNFTPLATKGTNISSLTISSSTASSSRDFPSPSSQTVKMAMDDLQTLQSTSEANLGSVSFNQIPSSAVGRILSVAEQGTVDVVTLACIIIETSHTTTITSFAPTSTTTVISQAHLLGEPRQQALATQPATTSGDVRFASAKSGEISIRISSVSPYTLWTVLLM</sequence>
<gene>
    <name evidence="3" type="ORF">RSE6_00325</name>
</gene>
<evidence type="ECO:0000313" key="4">
    <source>
        <dbReference type="Proteomes" id="UP000177625"/>
    </source>
</evidence>
<organism evidence="3 4">
    <name type="scientific">Rhynchosporium secalis</name>
    <name type="common">Barley scald fungus</name>
    <dbReference type="NCBI Taxonomy" id="38038"/>
    <lineage>
        <taxon>Eukaryota</taxon>
        <taxon>Fungi</taxon>
        <taxon>Dikarya</taxon>
        <taxon>Ascomycota</taxon>
        <taxon>Pezizomycotina</taxon>
        <taxon>Leotiomycetes</taxon>
        <taxon>Helotiales</taxon>
        <taxon>Ploettnerulaceae</taxon>
        <taxon>Rhynchosporium</taxon>
    </lineage>
</organism>
<name>A0A1E1LWP8_RHYSE</name>
<dbReference type="AlphaFoldDB" id="A0A1E1LWP8"/>
<evidence type="ECO:0000256" key="1">
    <source>
        <dbReference type="SAM" id="MobiDB-lite"/>
    </source>
</evidence>
<feature type="region of interest" description="Disordered" evidence="1">
    <location>
        <begin position="1"/>
        <end position="20"/>
    </location>
</feature>
<dbReference type="EMBL" id="FJVC01000005">
    <property type="protein sequence ID" value="CZT40685.1"/>
    <property type="molecule type" value="Genomic_DNA"/>
</dbReference>
<accession>A0A1E1LWP8</accession>
<proteinExistence type="predicted"/>
<evidence type="ECO:0000313" key="3">
    <source>
        <dbReference type="EMBL" id="CZT40685.1"/>
    </source>
</evidence>
<feature type="compositionally biased region" description="Basic and acidic residues" evidence="1">
    <location>
        <begin position="27"/>
        <end position="36"/>
    </location>
</feature>
<keyword evidence="4" id="KW-1185">Reference proteome</keyword>
<feature type="transmembrane region" description="Helical" evidence="2">
    <location>
        <begin position="99"/>
        <end position="125"/>
    </location>
</feature>
<keyword evidence="2" id="KW-0472">Membrane</keyword>